<dbReference type="Proteomes" id="UP000235392">
    <property type="component" value="Unassembled WGS sequence"/>
</dbReference>
<evidence type="ECO:0000256" key="2">
    <source>
        <dbReference type="ARBA" id="ARBA00022801"/>
    </source>
</evidence>
<dbReference type="GO" id="GO:0005524">
    <property type="term" value="F:ATP binding"/>
    <property type="evidence" value="ECO:0007669"/>
    <property type="project" value="UniProtKB-KW"/>
</dbReference>
<evidence type="ECO:0000313" key="5">
    <source>
        <dbReference type="EMBL" id="PLW25823.1"/>
    </source>
</evidence>
<dbReference type="SMART" id="SM00490">
    <property type="entry name" value="HELICc"/>
    <property type="match status" value="1"/>
</dbReference>
<feature type="domain" description="Helicase C-terminal" evidence="4">
    <location>
        <begin position="5"/>
        <end position="88"/>
    </location>
</feature>
<dbReference type="GO" id="GO:0006281">
    <property type="term" value="P:DNA repair"/>
    <property type="evidence" value="ECO:0007669"/>
    <property type="project" value="TreeGrafter"/>
</dbReference>
<comment type="caution">
    <text evidence="5">The sequence shown here is derived from an EMBL/GenBank/DDBJ whole genome shotgun (WGS) entry which is preliminary data.</text>
</comment>
<dbReference type="GO" id="GO:0008094">
    <property type="term" value="F:ATP-dependent activity, acting on DNA"/>
    <property type="evidence" value="ECO:0007669"/>
    <property type="project" value="TreeGrafter"/>
</dbReference>
<dbReference type="PANTHER" id="PTHR45626:SF22">
    <property type="entry name" value="DNA REPAIR PROTEIN RAD5"/>
    <property type="match status" value="1"/>
</dbReference>
<evidence type="ECO:0000256" key="1">
    <source>
        <dbReference type="ARBA" id="ARBA00022741"/>
    </source>
</evidence>
<evidence type="ECO:0000259" key="4">
    <source>
        <dbReference type="SMART" id="SM00490"/>
    </source>
</evidence>
<dbReference type="Gene3D" id="3.40.50.300">
    <property type="entry name" value="P-loop containing nucleotide triphosphate hydrolases"/>
    <property type="match status" value="1"/>
</dbReference>
<dbReference type="InterPro" id="IPR001650">
    <property type="entry name" value="Helicase_C-like"/>
</dbReference>
<dbReference type="AlphaFoldDB" id="A0A2N5TJZ6"/>
<reference evidence="5 6" key="1">
    <citation type="submission" date="2017-11" db="EMBL/GenBank/DDBJ databases">
        <title>De novo assembly and phasing of dikaryotic genomes from two isolates of Puccinia coronata f. sp. avenae, the causal agent of oat crown rust.</title>
        <authorList>
            <person name="Miller M.E."/>
            <person name="Zhang Y."/>
            <person name="Omidvar V."/>
            <person name="Sperschneider J."/>
            <person name="Schwessinger B."/>
            <person name="Raley C."/>
            <person name="Palmer J.M."/>
            <person name="Garnica D."/>
            <person name="Upadhyaya N."/>
            <person name="Rathjen J."/>
            <person name="Taylor J.M."/>
            <person name="Park R.F."/>
            <person name="Dodds P.N."/>
            <person name="Hirsch C.D."/>
            <person name="Kianian S.F."/>
            <person name="Figueroa M."/>
        </authorList>
    </citation>
    <scope>NUCLEOTIDE SEQUENCE [LARGE SCALE GENOMIC DNA]</scope>
    <source>
        <strain evidence="5">12SD80</strain>
    </source>
</reference>
<keyword evidence="3" id="KW-0067">ATP-binding</keyword>
<accession>A0A2N5TJZ6</accession>
<keyword evidence="2" id="KW-0378">Hydrolase</keyword>
<dbReference type="PANTHER" id="PTHR45626">
    <property type="entry name" value="TRANSCRIPTION TERMINATION FACTOR 2-RELATED"/>
    <property type="match status" value="1"/>
</dbReference>
<name>A0A2N5TJZ6_9BASI</name>
<proteinExistence type="predicted"/>
<evidence type="ECO:0000313" key="6">
    <source>
        <dbReference type="Proteomes" id="UP000235392"/>
    </source>
</evidence>
<dbReference type="InterPro" id="IPR027417">
    <property type="entry name" value="P-loop_NTPase"/>
</dbReference>
<dbReference type="InterPro" id="IPR049730">
    <property type="entry name" value="SNF2/RAD54-like_C"/>
</dbReference>
<dbReference type="SUPFAM" id="SSF52540">
    <property type="entry name" value="P-loop containing nucleoside triphosphate hydrolases"/>
    <property type="match status" value="1"/>
</dbReference>
<dbReference type="EMBL" id="PGCI01000505">
    <property type="protein sequence ID" value="PLW25823.1"/>
    <property type="molecule type" value="Genomic_DNA"/>
</dbReference>
<keyword evidence="1" id="KW-0547">Nucleotide-binding</keyword>
<dbReference type="InterPro" id="IPR050628">
    <property type="entry name" value="SNF2_RAD54_helicase_TF"/>
</dbReference>
<dbReference type="Pfam" id="PF00271">
    <property type="entry name" value="Helicase_C"/>
    <property type="match status" value="1"/>
</dbReference>
<protein>
    <recommendedName>
        <fullName evidence="4">Helicase C-terminal domain-containing protein</fullName>
    </recommendedName>
</protein>
<gene>
    <name evidence="5" type="ORF">PCASD_26688</name>
</gene>
<evidence type="ECO:0000256" key="3">
    <source>
        <dbReference type="ARBA" id="ARBA00022840"/>
    </source>
</evidence>
<dbReference type="GO" id="GO:0005634">
    <property type="term" value="C:nucleus"/>
    <property type="evidence" value="ECO:0007669"/>
    <property type="project" value="TreeGrafter"/>
</dbReference>
<sequence length="92" mass="10642">MNVLSSIKIALEENRIGFTTYYGKFDNKIRTQHLSNFRVDPFCCVLLATLKTAGVGIDLRCAQKVYIMEPTWNPEVEEQAIDRLYRIGQEEK</sequence>
<organism evidence="5 6">
    <name type="scientific">Puccinia coronata f. sp. avenae</name>
    <dbReference type="NCBI Taxonomy" id="200324"/>
    <lineage>
        <taxon>Eukaryota</taxon>
        <taxon>Fungi</taxon>
        <taxon>Dikarya</taxon>
        <taxon>Basidiomycota</taxon>
        <taxon>Pucciniomycotina</taxon>
        <taxon>Pucciniomycetes</taxon>
        <taxon>Pucciniales</taxon>
        <taxon>Pucciniaceae</taxon>
        <taxon>Puccinia</taxon>
    </lineage>
</organism>
<dbReference type="GO" id="GO:0016787">
    <property type="term" value="F:hydrolase activity"/>
    <property type="evidence" value="ECO:0007669"/>
    <property type="project" value="UniProtKB-KW"/>
</dbReference>
<dbReference type="CDD" id="cd18793">
    <property type="entry name" value="SF2_C_SNF"/>
    <property type="match status" value="1"/>
</dbReference>